<dbReference type="PANTHER" id="PTHR10543">
    <property type="entry name" value="BETA-CAROTENE DIOXYGENASE"/>
    <property type="match status" value="1"/>
</dbReference>
<evidence type="ECO:0008006" key="8">
    <source>
        <dbReference type="Google" id="ProtNLM"/>
    </source>
</evidence>
<evidence type="ECO:0000256" key="2">
    <source>
        <dbReference type="ARBA" id="ARBA00022723"/>
    </source>
</evidence>
<keyword evidence="2 5" id="KW-0479">Metal-binding</keyword>
<sequence>MDAAGEKKLMRKHAHPYLTGNFAPIHHTQHLVPCGHSGIIPRELAGGQYVRNGGNPVSNEDLGRDAHWFDGDGMLSGVSFRRAGGKGDDIQPEFVNQYILTDLFISTRISPSLATPILPSIATLVNPMSSLLTIILRIFRAILLVVLSRLPGSQQAIKKICVANTSILYHDGRALATCESGPPMRVSLPSLDTVGWYNGSTVEGELSDKDEPGFGGGGLLNFMREWTTAHPRVDPKTGELILFHSTFVPPYINYSIVPATRQRTPQSACRPRLLGASVAGVTSAKMMHDFGVSSTHTVILDLPLSLDPLNLAKNRPVVAYDPTSRSRFGVFPRYKPDSVRWFETRSCCIFHTANTWDSKAINPITGLKETTAINMLACRLTSASLVYNAGNLAAPVPVHKIPSDQQEEEQCRLYYYQFSLSPLSPSANPTSSGYENVITHQWALSAIPFEFPSLRDSTSMYAAKHIYGCSVSDSSFGAALGRAVKIDSLVKLDVEALIDRGKRHSPIQISGCVDTRTVSDVLASNDPKDPIKIFKMPANWYAQEPRFVPRKGGVSEDDGWLLSYVFDESQLGPDGECKPTAKSELWIIDARTMSDVVAKVQLPQRVPYGLHGNWFSEDDVKNQRPIESARSLPSTKGLVENNTPTWKMWMGARGIVEKFLA</sequence>
<reference evidence="6 7" key="1">
    <citation type="submission" date="2019-09" db="EMBL/GenBank/DDBJ databases">
        <title>The hologenome of the rock-dwelling lichen Lasallia pustulata.</title>
        <authorList>
            <person name="Greshake Tzovaras B."/>
            <person name="Segers F."/>
            <person name="Bicker A."/>
            <person name="Dal Grande F."/>
            <person name="Otte J."/>
            <person name="Hankeln T."/>
            <person name="Schmitt I."/>
            <person name="Ebersberger I."/>
        </authorList>
    </citation>
    <scope>NUCLEOTIDE SEQUENCE [LARGE SCALE GENOMIC DNA]</scope>
    <source>
        <strain evidence="6">A1-1</strain>
    </source>
</reference>
<comment type="caution">
    <text evidence="6">The sequence shown here is derived from an EMBL/GenBank/DDBJ whole genome shotgun (WGS) entry which is preliminary data.</text>
</comment>
<accession>A0A5M8PFJ7</accession>
<dbReference type="Pfam" id="PF03055">
    <property type="entry name" value="RPE65"/>
    <property type="match status" value="1"/>
</dbReference>
<evidence type="ECO:0000313" key="7">
    <source>
        <dbReference type="Proteomes" id="UP000324767"/>
    </source>
</evidence>
<evidence type="ECO:0000313" key="6">
    <source>
        <dbReference type="EMBL" id="KAA6408101.1"/>
    </source>
</evidence>
<feature type="binding site" evidence="5">
    <location>
        <position position="611"/>
    </location>
    <ligand>
        <name>Fe cation</name>
        <dbReference type="ChEBI" id="CHEBI:24875"/>
        <note>catalytic</note>
    </ligand>
</feature>
<dbReference type="AlphaFoldDB" id="A0A5M8PFJ7"/>
<dbReference type="InterPro" id="IPR004294">
    <property type="entry name" value="Carotenoid_Oase"/>
</dbReference>
<comment type="similarity">
    <text evidence="1">Belongs to the carotenoid oxygenase family.</text>
</comment>
<feature type="binding site" evidence="5">
    <location>
        <position position="351"/>
    </location>
    <ligand>
        <name>Fe cation</name>
        <dbReference type="ChEBI" id="CHEBI:24875"/>
        <note>catalytic</note>
    </ligand>
</feature>
<proteinExistence type="inferred from homology"/>
<dbReference type="GO" id="GO:0010436">
    <property type="term" value="F:carotenoid dioxygenase activity"/>
    <property type="evidence" value="ECO:0007669"/>
    <property type="project" value="TreeGrafter"/>
</dbReference>
<dbReference type="OrthoDB" id="1069523at2759"/>
<dbReference type="GO" id="GO:0046872">
    <property type="term" value="F:metal ion binding"/>
    <property type="evidence" value="ECO:0007669"/>
    <property type="project" value="UniProtKB-KW"/>
</dbReference>
<evidence type="ECO:0000256" key="5">
    <source>
        <dbReference type="PIRSR" id="PIRSR604294-1"/>
    </source>
</evidence>
<evidence type="ECO:0000256" key="4">
    <source>
        <dbReference type="ARBA" id="ARBA00023004"/>
    </source>
</evidence>
<evidence type="ECO:0000256" key="3">
    <source>
        <dbReference type="ARBA" id="ARBA00023002"/>
    </source>
</evidence>
<keyword evidence="3" id="KW-0560">Oxidoreductase</keyword>
<keyword evidence="4 5" id="KW-0408">Iron</keyword>
<dbReference type="Proteomes" id="UP000324767">
    <property type="component" value="Unassembled WGS sequence"/>
</dbReference>
<dbReference type="PANTHER" id="PTHR10543:SF89">
    <property type="entry name" value="CAROTENOID 9,10(9',10')-CLEAVAGE DIOXYGENASE 1"/>
    <property type="match status" value="1"/>
</dbReference>
<comment type="cofactor">
    <cofactor evidence="5">
        <name>Fe(2+)</name>
        <dbReference type="ChEBI" id="CHEBI:29033"/>
    </cofactor>
    <text evidence="5">Binds 1 Fe(2+) ion per subunit.</text>
</comment>
<name>A0A5M8PFJ7_9LECA</name>
<gene>
    <name evidence="6" type="ORF">FRX48_07842</name>
</gene>
<evidence type="ECO:0000256" key="1">
    <source>
        <dbReference type="ARBA" id="ARBA00006787"/>
    </source>
</evidence>
<feature type="binding site" evidence="5">
    <location>
        <position position="230"/>
    </location>
    <ligand>
        <name>Fe cation</name>
        <dbReference type="ChEBI" id="CHEBI:24875"/>
        <note>catalytic</note>
    </ligand>
</feature>
<dbReference type="EMBL" id="VXIT01000014">
    <property type="protein sequence ID" value="KAA6408101.1"/>
    <property type="molecule type" value="Genomic_DNA"/>
</dbReference>
<protein>
    <recommendedName>
        <fullName evidence="8">Carotenoid oxygenase</fullName>
    </recommendedName>
</protein>
<organism evidence="6 7">
    <name type="scientific">Lasallia pustulata</name>
    <dbReference type="NCBI Taxonomy" id="136370"/>
    <lineage>
        <taxon>Eukaryota</taxon>
        <taxon>Fungi</taxon>
        <taxon>Dikarya</taxon>
        <taxon>Ascomycota</taxon>
        <taxon>Pezizomycotina</taxon>
        <taxon>Lecanoromycetes</taxon>
        <taxon>OSLEUM clade</taxon>
        <taxon>Umbilicariomycetidae</taxon>
        <taxon>Umbilicariales</taxon>
        <taxon>Umbilicariaceae</taxon>
        <taxon>Lasallia</taxon>
    </lineage>
</organism>
<dbReference type="GO" id="GO:0016121">
    <property type="term" value="P:carotene catabolic process"/>
    <property type="evidence" value="ECO:0007669"/>
    <property type="project" value="TreeGrafter"/>
</dbReference>
<feature type="binding site" evidence="5">
    <location>
        <position position="288"/>
    </location>
    <ligand>
        <name>Fe cation</name>
        <dbReference type="ChEBI" id="CHEBI:24875"/>
        <note>catalytic</note>
    </ligand>
</feature>